<evidence type="ECO:0000313" key="2">
    <source>
        <dbReference type="EMBL" id="AFG36276.1"/>
    </source>
</evidence>
<dbReference type="SUPFAM" id="SSF46565">
    <property type="entry name" value="Chaperone J-domain"/>
    <property type="match status" value="1"/>
</dbReference>
<reference evidence="3" key="1">
    <citation type="journal article" date="2013" name="Stand. Genomic Sci.">
        <title>Complete genome sequence of the halophilic bacterium Spirochaeta africana type strain (Z-7692(T)) from the alkaline Lake Magadi in the East African Rift.</title>
        <authorList>
            <person name="Liolos K."/>
            <person name="Abt B."/>
            <person name="Scheuner C."/>
            <person name="Teshima H."/>
            <person name="Held B."/>
            <person name="Lapidus A."/>
            <person name="Nolan M."/>
            <person name="Lucas S."/>
            <person name="Deshpande S."/>
            <person name="Cheng J.F."/>
            <person name="Tapia R."/>
            <person name="Goodwin L.A."/>
            <person name="Pitluck S."/>
            <person name="Pagani I."/>
            <person name="Ivanova N."/>
            <person name="Mavromatis K."/>
            <person name="Mikhailova N."/>
            <person name="Huntemann M."/>
            <person name="Pati A."/>
            <person name="Chen A."/>
            <person name="Palaniappan K."/>
            <person name="Land M."/>
            <person name="Rohde M."/>
            <person name="Tindall B.J."/>
            <person name="Detter J.C."/>
            <person name="Goker M."/>
            <person name="Bristow J."/>
            <person name="Eisen J.A."/>
            <person name="Markowitz V."/>
            <person name="Hugenholtz P."/>
            <person name="Woyke T."/>
            <person name="Klenk H.P."/>
            <person name="Kyrpides N.C."/>
        </authorList>
    </citation>
    <scope>NUCLEOTIDE SEQUENCE</scope>
    <source>
        <strain evidence="3">ATCC 700263 / DSM 8902 / Z-7692</strain>
    </source>
</reference>
<protein>
    <submittedName>
        <fullName evidence="2">DnaJ-class molecular chaperone with C-terminal Zn finger domain</fullName>
    </submittedName>
</protein>
<dbReference type="PROSITE" id="PS50076">
    <property type="entry name" value="DNAJ_2"/>
    <property type="match status" value="1"/>
</dbReference>
<dbReference type="OrthoDB" id="369466at2"/>
<evidence type="ECO:0000259" key="1">
    <source>
        <dbReference type="PROSITE" id="PS50076"/>
    </source>
</evidence>
<proteinExistence type="predicted"/>
<gene>
    <name evidence="2" type="ordered locus">Spiaf_0167</name>
</gene>
<keyword evidence="3" id="KW-1185">Reference proteome</keyword>
<dbReference type="Pfam" id="PF00226">
    <property type="entry name" value="DnaJ"/>
    <property type="match status" value="1"/>
</dbReference>
<dbReference type="KEGG" id="sfc:Spiaf_0167"/>
<sequence length="270" mass="30765">MISVMNVATAFQFLQLPQGASLEDAGASYRRLLKEYHPDRNIERSEWSHKMTVRLTEAYDAVTAYLQDTARQARTQQKPASEPDSGYSLVMQTRIAKLYDIVLDVLHSYYTMGMDNVYLRQEGTLRYRYRATMRRLAATIDDLKETLEWPGSALQHQQARAIHGFAGAFYENMLIKPLDHAVPAGDERKAQRLYHQGSRALDEAIRHGVLELRTERGLICPGARHQAEKSFMLILAGFAKSSHVPLTMIKLYLLRALSALCEHLEQGQQQ</sequence>
<dbReference type="PATRIC" id="fig|889378.3.peg.170"/>
<dbReference type="InterPro" id="IPR036869">
    <property type="entry name" value="J_dom_sf"/>
</dbReference>
<accession>H9UFI3</accession>
<feature type="domain" description="J" evidence="1">
    <location>
        <begin position="9"/>
        <end position="78"/>
    </location>
</feature>
<dbReference type="AlphaFoldDB" id="H9UFI3"/>
<evidence type="ECO:0000313" key="3">
    <source>
        <dbReference type="Proteomes" id="UP000007383"/>
    </source>
</evidence>
<dbReference type="EMBL" id="CP003282">
    <property type="protein sequence ID" value="AFG36276.1"/>
    <property type="molecule type" value="Genomic_DNA"/>
</dbReference>
<dbReference type="Gene3D" id="1.10.287.110">
    <property type="entry name" value="DnaJ domain"/>
    <property type="match status" value="1"/>
</dbReference>
<dbReference type="InterPro" id="IPR001623">
    <property type="entry name" value="DnaJ_domain"/>
</dbReference>
<dbReference type="STRING" id="889378.Spiaf_0167"/>
<dbReference type="SMART" id="SM00271">
    <property type="entry name" value="DnaJ"/>
    <property type="match status" value="1"/>
</dbReference>
<dbReference type="CDD" id="cd06257">
    <property type="entry name" value="DnaJ"/>
    <property type="match status" value="1"/>
</dbReference>
<dbReference type="Proteomes" id="UP000007383">
    <property type="component" value="Chromosome"/>
</dbReference>
<dbReference type="HOGENOM" id="CLU_1030180_0_0_12"/>
<name>H9UFI3_SPIAZ</name>
<organism evidence="2 3">
    <name type="scientific">Spirochaeta africana (strain ATCC 700263 / DSM 8902 / Z-7692)</name>
    <dbReference type="NCBI Taxonomy" id="889378"/>
    <lineage>
        <taxon>Bacteria</taxon>
        <taxon>Pseudomonadati</taxon>
        <taxon>Spirochaetota</taxon>
        <taxon>Spirochaetia</taxon>
        <taxon>Spirochaetales</taxon>
        <taxon>Spirochaetaceae</taxon>
        <taxon>Spirochaeta</taxon>
    </lineage>
</organism>